<evidence type="ECO:0000256" key="3">
    <source>
        <dbReference type="ARBA" id="ARBA00022553"/>
    </source>
</evidence>
<dbReference type="InterPro" id="IPR005467">
    <property type="entry name" value="His_kinase_dom"/>
</dbReference>
<evidence type="ECO:0000259" key="10">
    <source>
        <dbReference type="PROSITE" id="PS50109"/>
    </source>
</evidence>
<evidence type="ECO:0000256" key="8">
    <source>
        <dbReference type="ARBA" id="ARBA00023012"/>
    </source>
</evidence>
<keyword evidence="3" id="KW-0597">Phosphoprotein</keyword>
<protein>
    <recommendedName>
        <fullName evidence="2">histidine kinase</fullName>
        <ecNumber evidence="2">2.7.13.3</ecNumber>
    </recommendedName>
</protein>
<dbReference type="PANTHER" id="PTHR43065:SF46">
    <property type="entry name" value="C4-DICARBOXYLATE TRANSPORT SENSOR PROTEIN DCTB"/>
    <property type="match status" value="1"/>
</dbReference>
<dbReference type="InterPro" id="IPR003594">
    <property type="entry name" value="HATPase_dom"/>
</dbReference>
<dbReference type="InterPro" id="IPR036097">
    <property type="entry name" value="HisK_dim/P_sf"/>
</dbReference>
<evidence type="ECO:0000313" key="11">
    <source>
        <dbReference type="EMBL" id="QDV07147.1"/>
    </source>
</evidence>
<evidence type="ECO:0000256" key="4">
    <source>
        <dbReference type="ARBA" id="ARBA00022679"/>
    </source>
</evidence>
<evidence type="ECO:0000256" key="9">
    <source>
        <dbReference type="SAM" id="MobiDB-lite"/>
    </source>
</evidence>
<keyword evidence="7" id="KW-0067">ATP-binding</keyword>
<keyword evidence="8" id="KW-0902">Two-component regulatory system</keyword>
<comment type="catalytic activity">
    <reaction evidence="1">
        <text>ATP + protein L-histidine = ADP + protein N-phospho-L-histidine.</text>
        <dbReference type="EC" id="2.7.13.3"/>
    </reaction>
</comment>
<dbReference type="InterPro" id="IPR004358">
    <property type="entry name" value="Sig_transdc_His_kin-like_C"/>
</dbReference>
<dbReference type="Gene3D" id="3.30.565.10">
    <property type="entry name" value="Histidine kinase-like ATPase, C-terminal domain"/>
    <property type="match status" value="1"/>
</dbReference>
<dbReference type="GO" id="GO:0000155">
    <property type="term" value="F:phosphorelay sensor kinase activity"/>
    <property type="evidence" value="ECO:0007669"/>
    <property type="project" value="InterPro"/>
</dbReference>
<dbReference type="SMART" id="SM00387">
    <property type="entry name" value="HATPase_c"/>
    <property type="match status" value="1"/>
</dbReference>
<dbReference type="RefSeq" id="WP_419191329.1">
    <property type="nucleotide sequence ID" value="NZ_CP036434.1"/>
</dbReference>
<dbReference type="AlphaFoldDB" id="A0A518ESS2"/>
<evidence type="ECO:0000256" key="6">
    <source>
        <dbReference type="ARBA" id="ARBA00022777"/>
    </source>
</evidence>
<evidence type="ECO:0000256" key="1">
    <source>
        <dbReference type="ARBA" id="ARBA00000085"/>
    </source>
</evidence>
<dbReference type="InterPro" id="IPR003661">
    <property type="entry name" value="HisK_dim/P_dom"/>
</dbReference>
<dbReference type="PANTHER" id="PTHR43065">
    <property type="entry name" value="SENSOR HISTIDINE KINASE"/>
    <property type="match status" value="1"/>
</dbReference>
<dbReference type="Gene3D" id="1.10.287.130">
    <property type="match status" value="1"/>
</dbReference>
<name>A0A518ESS2_9BACT</name>
<keyword evidence="4 11" id="KW-0808">Transferase</keyword>
<dbReference type="Pfam" id="PF00512">
    <property type="entry name" value="HisKA"/>
    <property type="match status" value="1"/>
</dbReference>
<feature type="domain" description="Histidine kinase" evidence="10">
    <location>
        <begin position="50"/>
        <end position="268"/>
    </location>
</feature>
<accession>A0A518ESS2</accession>
<gene>
    <name evidence="11" type="primary">zraS_4</name>
    <name evidence="11" type="ORF">Poly30_26660</name>
</gene>
<keyword evidence="5" id="KW-0547">Nucleotide-binding</keyword>
<organism evidence="11 12">
    <name type="scientific">Saltatorellus ferox</name>
    <dbReference type="NCBI Taxonomy" id="2528018"/>
    <lineage>
        <taxon>Bacteria</taxon>
        <taxon>Pseudomonadati</taxon>
        <taxon>Planctomycetota</taxon>
        <taxon>Planctomycetia</taxon>
        <taxon>Planctomycetia incertae sedis</taxon>
        <taxon>Saltatorellus</taxon>
    </lineage>
</organism>
<dbReference type="EMBL" id="CP036434">
    <property type="protein sequence ID" value="QDV07147.1"/>
    <property type="molecule type" value="Genomic_DNA"/>
</dbReference>
<keyword evidence="12" id="KW-1185">Reference proteome</keyword>
<keyword evidence="6" id="KW-0418">Kinase</keyword>
<dbReference type="GO" id="GO:0005524">
    <property type="term" value="F:ATP binding"/>
    <property type="evidence" value="ECO:0007669"/>
    <property type="project" value="UniProtKB-KW"/>
</dbReference>
<dbReference type="SUPFAM" id="SSF55874">
    <property type="entry name" value="ATPase domain of HSP90 chaperone/DNA topoisomerase II/histidine kinase"/>
    <property type="match status" value="1"/>
</dbReference>
<evidence type="ECO:0000256" key="5">
    <source>
        <dbReference type="ARBA" id="ARBA00022741"/>
    </source>
</evidence>
<dbReference type="EC" id="2.7.13.3" evidence="2"/>
<sequence>MADTDETESKERTADAWGPAAPVPPSADDVDGERGTGHSRRKLLGRLAGGLAHEIKNPLSTMAINLTLLEEEFQPAPGGDGVQSPKDKRSLKRVHTLQREISRLEGILDDFLHYARGGEINRAPGDLVALIREVLEFAAPELEAENVRLHASLPNALPLAMLDSGAFRQVLMNLLVNARQAMPGGGELIVELRRSGARAELAITDSGVGMTEDQLEHCFDLYFSTKRGGTGLGLATVRRIIEMHDGEIGVQSEAGRGTRFLIWLPLLQEIPITKGAQAPPSAESEP</sequence>
<dbReference type="Proteomes" id="UP000320390">
    <property type="component" value="Chromosome"/>
</dbReference>
<dbReference type="InterPro" id="IPR036890">
    <property type="entry name" value="HATPase_C_sf"/>
</dbReference>
<proteinExistence type="predicted"/>
<dbReference type="PROSITE" id="PS50109">
    <property type="entry name" value="HIS_KIN"/>
    <property type="match status" value="1"/>
</dbReference>
<dbReference type="SMART" id="SM00388">
    <property type="entry name" value="HisKA"/>
    <property type="match status" value="1"/>
</dbReference>
<reference evidence="11 12" key="1">
    <citation type="submission" date="2019-02" db="EMBL/GenBank/DDBJ databases">
        <title>Deep-cultivation of Planctomycetes and their phenomic and genomic characterization uncovers novel biology.</title>
        <authorList>
            <person name="Wiegand S."/>
            <person name="Jogler M."/>
            <person name="Boedeker C."/>
            <person name="Pinto D."/>
            <person name="Vollmers J."/>
            <person name="Rivas-Marin E."/>
            <person name="Kohn T."/>
            <person name="Peeters S.H."/>
            <person name="Heuer A."/>
            <person name="Rast P."/>
            <person name="Oberbeckmann S."/>
            <person name="Bunk B."/>
            <person name="Jeske O."/>
            <person name="Meyerdierks A."/>
            <person name="Storesund J.E."/>
            <person name="Kallscheuer N."/>
            <person name="Luecker S."/>
            <person name="Lage O.M."/>
            <person name="Pohl T."/>
            <person name="Merkel B.J."/>
            <person name="Hornburger P."/>
            <person name="Mueller R.-W."/>
            <person name="Bruemmer F."/>
            <person name="Labrenz M."/>
            <person name="Spormann A.M."/>
            <person name="Op den Camp H."/>
            <person name="Overmann J."/>
            <person name="Amann R."/>
            <person name="Jetten M.S.M."/>
            <person name="Mascher T."/>
            <person name="Medema M.H."/>
            <person name="Devos D.P."/>
            <person name="Kaster A.-K."/>
            <person name="Ovreas L."/>
            <person name="Rohde M."/>
            <person name="Galperin M.Y."/>
            <person name="Jogler C."/>
        </authorList>
    </citation>
    <scope>NUCLEOTIDE SEQUENCE [LARGE SCALE GENOMIC DNA]</scope>
    <source>
        <strain evidence="11 12">Poly30</strain>
    </source>
</reference>
<dbReference type="SUPFAM" id="SSF47384">
    <property type="entry name" value="Homodimeric domain of signal transducing histidine kinase"/>
    <property type="match status" value="1"/>
</dbReference>
<evidence type="ECO:0000256" key="7">
    <source>
        <dbReference type="ARBA" id="ARBA00022840"/>
    </source>
</evidence>
<evidence type="ECO:0000256" key="2">
    <source>
        <dbReference type="ARBA" id="ARBA00012438"/>
    </source>
</evidence>
<dbReference type="PRINTS" id="PR00344">
    <property type="entry name" value="BCTRLSENSOR"/>
</dbReference>
<dbReference type="CDD" id="cd00082">
    <property type="entry name" value="HisKA"/>
    <property type="match status" value="1"/>
</dbReference>
<feature type="region of interest" description="Disordered" evidence="9">
    <location>
        <begin position="1"/>
        <end position="38"/>
    </location>
</feature>
<evidence type="ECO:0000313" key="12">
    <source>
        <dbReference type="Proteomes" id="UP000320390"/>
    </source>
</evidence>
<dbReference type="Pfam" id="PF02518">
    <property type="entry name" value="HATPase_c"/>
    <property type="match status" value="1"/>
</dbReference>